<dbReference type="AlphaFoldDB" id="A0A2G8T6Y9"/>
<comment type="caution">
    <text evidence="1">The sequence shown here is derived from an EMBL/GenBank/DDBJ whole genome shotgun (WGS) entry which is preliminary data.</text>
</comment>
<organism evidence="1 2">
    <name type="scientific">Massilia psychrophila</name>
    <dbReference type="NCBI Taxonomy" id="1603353"/>
    <lineage>
        <taxon>Bacteria</taxon>
        <taxon>Pseudomonadati</taxon>
        <taxon>Pseudomonadota</taxon>
        <taxon>Betaproteobacteria</taxon>
        <taxon>Burkholderiales</taxon>
        <taxon>Oxalobacteraceae</taxon>
        <taxon>Telluria group</taxon>
        <taxon>Massilia</taxon>
    </lineage>
</organism>
<dbReference type="Pfam" id="PF08897">
    <property type="entry name" value="DUF1841"/>
    <property type="match status" value="1"/>
</dbReference>
<keyword evidence="2" id="KW-1185">Reference proteome</keyword>
<dbReference type="InterPro" id="IPR014993">
    <property type="entry name" value="DUF1841"/>
</dbReference>
<proteinExistence type="predicted"/>
<dbReference type="EMBL" id="PDOB01000001">
    <property type="protein sequence ID" value="PIL41739.1"/>
    <property type="molecule type" value="Genomic_DNA"/>
</dbReference>
<evidence type="ECO:0000313" key="2">
    <source>
        <dbReference type="Proteomes" id="UP000228593"/>
    </source>
</evidence>
<dbReference type="RefSeq" id="WP_099914224.1">
    <property type="nucleotide sequence ID" value="NZ_BMHS01000001.1"/>
</dbReference>
<dbReference type="Proteomes" id="UP000228593">
    <property type="component" value="Unassembled WGS sequence"/>
</dbReference>
<dbReference type="OrthoDB" id="9789432at2"/>
<reference evidence="1 2" key="1">
    <citation type="submission" date="2017-10" db="EMBL/GenBank/DDBJ databases">
        <title>Massilia psychrophilum sp. nov., a novel purple-pigmented bacterium isolated from Tianshan glacier, Xinjiang Municipality, China.</title>
        <authorList>
            <person name="Wang H."/>
        </authorList>
    </citation>
    <scope>NUCLEOTIDE SEQUENCE [LARGE SCALE GENOMIC DNA]</scope>
    <source>
        <strain evidence="1 2">JCM 30813</strain>
    </source>
</reference>
<gene>
    <name evidence="1" type="ORF">CR103_01555</name>
</gene>
<evidence type="ECO:0008006" key="3">
    <source>
        <dbReference type="Google" id="ProtNLM"/>
    </source>
</evidence>
<evidence type="ECO:0000313" key="1">
    <source>
        <dbReference type="EMBL" id="PIL41739.1"/>
    </source>
</evidence>
<name>A0A2G8T6Y9_9BURK</name>
<accession>A0A2G8T6Y9</accession>
<protein>
    <recommendedName>
        <fullName evidence="3">DUF1841 domain-containing protein</fullName>
    </recommendedName>
</protein>
<sequence>MFTPSSDDVRRFFCEAFRKQRAGDILSPMDAIAVDWIAEHPEYADVLTDVDAALARNYSVEGGEANPFLHLSMHLSIAEQVSVDQPRGIRDACNALTARLGQHDAHHQIMECLGEMIWTSQRAGLPPDADAYVECVHKR</sequence>